<dbReference type="InterPro" id="IPR012674">
    <property type="entry name" value="Calycin"/>
</dbReference>
<dbReference type="EMBL" id="GBIH01000890">
    <property type="protein sequence ID" value="JAC93820.1"/>
    <property type="molecule type" value="mRNA"/>
</dbReference>
<name>A0A090XDD9_IXORI</name>
<reference evidence="1" key="1">
    <citation type="journal article" date="2015" name="PLoS Negl. Trop. Dis.">
        <title>Deep Sequencing Analysis of the Ixodes ricinus Haemocytome.</title>
        <authorList>
            <person name="Kotsyfakis M."/>
            <person name="Kopacek P."/>
            <person name="Franta Z."/>
            <person name="Pedra J.H."/>
            <person name="Ribeiro J.M."/>
        </authorList>
    </citation>
    <scope>NUCLEOTIDE SEQUENCE</scope>
</reference>
<sequence length="184" mass="21466">QVLTSNPALFSLVYQSQEPGRGSETLCLHTTDIQLNRSSWLATVAYVYYEFDEGDKITITGHVVASTLHDGKDSISDDTIRFYSGKDPSTELSSTRSQVIYNDIYCILMYSEMLGFQVWVRTIYLEEYNEVPYMCTLLYEICSGDTKYFVYNVQNCYKVSNRKWPMIWHIKTKQHFNFFLSLQN</sequence>
<dbReference type="AlphaFoldDB" id="A0A090XDD9"/>
<feature type="non-terminal residue" evidence="1">
    <location>
        <position position="1"/>
    </location>
</feature>
<dbReference type="Gene3D" id="2.40.128.20">
    <property type="match status" value="1"/>
</dbReference>
<protein>
    <submittedName>
        <fullName evidence="1">Uncharacterized protein</fullName>
    </submittedName>
</protein>
<evidence type="ECO:0000313" key="1">
    <source>
        <dbReference type="EMBL" id="JAC93820.1"/>
    </source>
</evidence>
<proteinExistence type="evidence at transcript level"/>
<dbReference type="SUPFAM" id="SSF50814">
    <property type="entry name" value="Lipocalins"/>
    <property type="match status" value="1"/>
</dbReference>
<accession>A0A090XDD9</accession>
<organism evidence="1">
    <name type="scientific">Ixodes ricinus</name>
    <name type="common">Common tick</name>
    <name type="synonym">Acarus ricinus</name>
    <dbReference type="NCBI Taxonomy" id="34613"/>
    <lineage>
        <taxon>Eukaryota</taxon>
        <taxon>Metazoa</taxon>
        <taxon>Ecdysozoa</taxon>
        <taxon>Arthropoda</taxon>
        <taxon>Chelicerata</taxon>
        <taxon>Arachnida</taxon>
        <taxon>Acari</taxon>
        <taxon>Parasitiformes</taxon>
        <taxon>Ixodida</taxon>
        <taxon>Ixodoidea</taxon>
        <taxon>Ixodidae</taxon>
        <taxon>Ixodinae</taxon>
        <taxon>Ixodes</taxon>
    </lineage>
</organism>